<dbReference type="SUPFAM" id="SSF52540">
    <property type="entry name" value="P-loop containing nucleoside triphosphate hydrolases"/>
    <property type="match status" value="1"/>
</dbReference>
<dbReference type="RefSeq" id="WP_150416714.1">
    <property type="nucleotide sequence ID" value="NZ_VYQF01000010.1"/>
</dbReference>
<proteinExistence type="predicted"/>
<keyword evidence="1" id="KW-0547">Nucleotide-binding</keyword>
<dbReference type="InterPro" id="IPR050221">
    <property type="entry name" value="26S_Proteasome_ATPase"/>
</dbReference>
<dbReference type="InterPro" id="IPR027417">
    <property type="entry name" value="P-loop_NTPase"/>
</dbReference>
<evidence type="ECO:0000256" key="2">
    <source>
        <dbReference type="ARBA" id="ARBA00022840"/>
    </source>
</evidence>
<evidence type="ECO:0000259" key="3">
    <source>
        <dbReference type="Pfam" id="PF00004"/>
    </source>
</evidence>
<comment type="caution">
    <text evidence="4">The sequence shown here is derived from an EMBL/GenBank/DDBJ whole genome shotgun (WGS) entry which is preliminary data.</text>
</comment>
<feature type="domain" description="ATPase AAA-type core" evidence="3">
    <location>
        <begin position="77"/>
        <end position="171"/>
    </location>
</feature>
<evidence type="ECO:0000313" key="5">
    <source>
        <dbReference type="Proteomes" id="UP000326903"/>
    </source>
</evidence>
<dbReference type="Proteomes" id="UP000326903">
    <property type="component" value="Unassembled WGS sequence"/>
</dbReference>
<reference evidence="4 5" key="1">
    <citation type="submission" date="2019-09" db="EMBL/GenBank/DDBJ databases">
        <title>Draft genome sequence of Ginsengibacter sp. BR5-29.</title>
        <authorList>
            <person name="Im W.-T."/>
        </authorList>
    </citation>
    <scope>NUCLEOTIDE SEQUENCE [LARGE SCALE GENOMIC DNA]</scope>
    <source>
        <strain evidence="4 5">BR5-29</strain>
    </source>
</reference>
<dbReference type="PANTHER" id="PTHR23073">
    <property type="entry name" value="26S PROTEASOME REGULATORY SUBUNIT"/>
    <property type="match status" value="1"/>
</dbReference>
<evidence type="ECO:0000313" key="4">
    <source>
        <dbReference type="EMBL" id="KAA9035887.1"/>
    </source>
</evidence>
<keyword evidence="2 4" id="KW-0067">ATP-binding</keyword>
<evidence type="ECO:0000256" key="1">
    <source>
        <dbReference type="ARBA" id="ARBA00022741"/>
    </source>
</evidence>
<dbReference type="AlphaFoldDB" id="A0A5J5IEX9"/>
<keyword evidence="5" id="KW-1185">Reference proteome</keyword>
<accession>A0A5J5IEX9</accession>
<organism evidence="4 5">
    <name type="scientific">Ginsengibacter hankyongi</name>
    <dbReference type="NCBI Taxonomy" id="2607284"/>
    <lineage>
        <taxon>Bacteria</taxon>
        <taxon>Pseudomonadati</taxon>
        <taxon>Bacteroidota</taxon>
        <taxon>Chitinophagia</taxon>
        <taxon>Chitinophagales</taxon>
        <taxon>Chitinophagaceae</taxon>
        <taxon>Ginsengibacter</taxon>
    </lineage>
</organism>
<dbReference type="Pfam" id="PF00004">
    <property type="entry name" value="AAA"/>
    <property type="match status" value="1"/>
</dbReference>
<name>A0A5J5IEX9_9BACT</name>
<protein>
    <submittedName>
        <fullName evidence="4">ATP-binding protein</fullName>
    </submittedName>
</protein>
<dbReference type="GO" id="GO:0016887">
    <property type="term" value="F:ATP hydrolysis activity"/>
    <property type="evidence" value="ECO:0007669"/>
    <property type="project" value="InterPro"/>
</dbReference>
<sequence>MGKKKQHFANGDPQTFSAKGNKKLLKRIATKKNWDQLRIDKSTRLQLSNLYNFKSPVNAAVKVEDLPNNTSSTYKVLFAGPAKGKKLTAKLIGNQNSLDVYRIDLSRLVSKYIGETEKNLEKIFEEAKTNNWILFFDEADALFGKRTNVKDSHDRYASSQISYLLQQVNEYPGLIIFSSKNREASANTIPVKFHTIIHFKKPS</sequence>
<gene>
    <name evidence="4" type="ORF">FW778_20255</name>
</gene>
<dbReference type="CDD" id="cd19481">
    <property type="entry name" value="RecA-like_protease"/>
    <property type="match status" value="1"/>
</dbReference>
<dbReference type="EMBL" id="VYQF01000010">
    <property type="protein sequence ID" value="KAA9035887.1"/>
    <property type="molecule type" value="Genomic_DNA"/>
</dbReference>
<dbReference type="InterPro" id="IPR003959">
    <property type="entry name" value="ATPase_AAA_core"/>
</dbReference>
<dbReference type="GO" id="GO:0005524">
    <property type="term" value="F:ATP binding"/>
    <property type="evidence" value="ECO:0007669"/>
    <property type="project" value="UniProtKB-KW"/>
</dbReference>
<dbReference type="Gene3D" id="3.40.50.300">
    <property type="entry name" value="P-loop containing nucleotide triphosphate hydrolases"/>
    <property type="match status" value="1"/>
</dbReference>